<dbReference type="InterPro" id="IPR009056">
    <property type="entry name" value="Cyt_c-like_dom"/>
</dbReference>
<dbReference type="InterPro" id="IPR051200">
    <property type="entry name" value="Host-pathogen_enzymatic-act"/>
</dbReference>
<gene>
    <name evidence="7" type="primary">ccp_2</name>
    <name evidence="7" type="ORF">Mal4_35070</name>
</gene>
<keyword evidence="7" id="KW-0575">Peroxidase</keyword>
<keyword evidence="3 4" id="KW-0408">Iron</keyword>
<evidence type="ECO:0000313" key="8">
    <source>
        <dbReference type="Proteomes" id="UP000320496"/>
    </source>
</evidence>
<keyword evidence="2 4" id="KW-0479">Metal-binding</keyword>
<dbReference type="RefSeq" id="WP_145370380.1">
    <property type="nucleotide sequence ID" value="NZ_CP036275.1"/>
</dbReference>
<accession>A0A517Z9Q5</accession>
<protein>
    <submittedName>
        <fullName evidence="7">Cytochrome c551 peroxidase</fullName>
        <ecNumber evidence="7">1.11.1.5</ecNumber>
    </submittedName>
</protein>
<evidence type="ECO:0000256" key="3">
    <source>
        <dbReference type="ARBA" id="ARBA00023004"/>
    </source>
</evidence>
<reference evidence="7 8" key="1">
    <citation type="submission" date="2019-02" db="EMBL/GenBank/DDBJ databases">
        <title>Deep-cultivation of Planctomycetes and their phenomic and genomic characterization uncovers novel biology.</title>
        <authorList>
            <person name="Wiegand S."/>
            <person name="Jogler M."/>
            <person name="Boedeker C."/>
            <person name="Pinto D."/>
            <person name="Vollmers J."/>
            <person name="Rivas-Marin E."/>
            <person name="Kohn T."/>
            <person name="Peeters S.H."/>
            <person name="Heuer A."/>
            <person name="Rast P."/>
            <person name="Oberbeckmann S."/>
            <person name="Bunk B."/>
            <person name="Jeske O."/>
            <person name="Meyerdierks A."/>
            <person name="Storesund J.E."/>
            <person name="Kallscheuer N."/>
            <person name="Luecker S."/>
            <person name="Lage O.M."/>
            <person name="Pohl T."/>
            <person name="Merkel B.J."/>
            <person name="Hornburger P."/>
            <person name="Mueller R.-W."/>
            <person name="Bruemmer F."/>
            <person name="Labrenz M."/>
            <person name="Spormann A.M."/>
            <person name="Op den Camp H."/>
            <person name="Overmann J."/>
            <person name="Amann R."/>
            <person name="Jetten M.S.M."/>
            <person name="Mascher T."/>
            <person name="Medema M.H."/>
            <person name="Devos D.P."/>
            <person name="Kaster A.-K."/>
            <person name="Ovreas L."/>
            <person name="Rohde M."/>
            <person name="Galperin M.Y."/>
            <person name="Jogler C."/>
        </authorList>
    </citation>
    <scope>NUCLEOTIDE SEQUENCE [LARGE SCALE GENOMIC DNA]</scope>
    <source>
        <strain evidence="7 8">Mal4</strain>
    </source>
</reference>
<organism evidence="7 8">
    <name type="scientific">Maioricimonas rarisocia</name>
    <dbReference type="NCBI Taxonomy" id="2528026"/>
    <lineage>
        <taxon>Bacteria</taxon>
        <taxon>Pseudomonadati</taxon>
        <taxon>Planctomycetota</taxon>
        <taxon>Planctomycetia</taxon>
        <taxon>Planctomycetales</taxon>
        <taxon>Planctomycetaceae</taxon>
        <taxon>Maioricimonas</taxon>
    </lineage>
</organism>
<dbReference type="InterPro" id="IPR011045">
    <property type="entry name" value="N2O_reductase_N"/>
</dbReference>
<evidence type="ECO:0000256" key="2">
    <source>
        <dbReference type="ARBA" id="ARBA00022723"/>
    </source>
</evidence>
<dbReference type="EC" id="1.11.1.5" evidence="7"/>
<dbReference type="KEGG" id="mri:Mal4_35070"/>
<dbReference type="GO" id="GO:0004130">
    <property type="term" value="F:cytochrome-c peroxidase activity"/>
    <property type="evidence" value="ECO:0007669"/>
    <property type="project" value="UniProtKB-EC"/>
</dbReference>
<dbReference type="SUPFAM" id="SSF46626">
    <property type="entry name" value="Cytochrome c"/>
    <property type="match status" value="2"/>
</dbReference>
<dbReference type="Gene3D" id="1.10.760.10">
    <property type="entry name" value="Cytochrome c-like domain"/>
    <property type="match status" value="2"/>
</dbReference>
<dbReference type="PROSITE" id="PS51007">
    <property type="entry name" value="CYTC"/>
    <property type="match status" value="1"/>
</dbReference>
<dbReference type="InterPro" id="IPR036909">
    <property type="entry name" value="Cyt_c-like_dom_sf"/>
</dbReference>
<evidence type="ECO:0000256" key="1">
    <source>
        <dbReference type="ARBA" id="ARBA00022617"/>
    </source>
</evidence>
<dbReference type="InterPro" id="IPR019405">
    <property type="entry name" value="Lactonase_7-beta_prop"/>
</dbReference>
<dbReference type="OrthoDB" id="9772811at2"/>
<dbReference type="GO" id="GO:0020037">
    <property type="term" value="F:heme binding"/>
    <property type="evidence" value="ECO:0007669"/>
    <property type="project" value="InterPro"/>
</dbReference>
<dbReference type="GO" id="GO:0046872">
    <property type="term" value="F:metal ion binding"/>
    <property type="evidence" value="ECO:0007669"/>
    <property type="project" value="UniProtKB-KW"/>
</dbReference>
<dbReference type="Gene3D" id="2.130.10.10">
    <property type="entry name" value="YVTN repeat-like/Quinoprotein amine dehydrogenase"/>
    <property type="match status" value="2"/>
</dbReference>
<keyword evidence="1 4" id="KW-0349">Heme</keyword>
<feature type="domain" description="Cytochrome c" evidence="6">
    <location>
        <begin position="490"/>
        <end position="608"/>
    </location>
</feature>
<name>A0A517Z9Q5_9PLAN</name>
<keyword evidence="7" id="KW-0560">Oxidoreductase</keyword>
<keyword evidence="8" id="KW-1185">Reference proteome</keyword>
<dbReference type="InterPro" id="IPR015943">
    <property type="entry name" value="WD40/YVTN_repeat-like_dom_sf"/>
</dbReference>
<sequence precursor="true">MSITPTRLRHISQAVMLTVATLAPCGSALAGTSNSLIDISAEGTLLACSNRDSGTVTIVDLKTHTVLHEVAVGHHPEGVSFVGTSHQLAVAVHGDDRVQFVDADAGKATGTVEVFDEPYGIVSNANGTRVYVTLDYPGQVLEIDPAAPSIVRALDVGRFIRGIALEPGGRRLLTTEYYTAIVRAIDLDTWEVVDEWAGSSQENLARQIAVHPTRPKAYLPMQRSRVTVPHGSGAIFPYVAIVDTEAGEGKRRKRVQMDSFRGTYVVANPWEVAVSPDGTRLYVAFAGTDDLFVCNVLDDNYRELEYASLLRLGANPRAVRVAPDGGTFYVYNALDFEVVAYDASTLQEQARITVCKNPLEGEIWLGKRLFYSARQPMVGRRWISCSSCHPDGEPDGRTWQQPEGLRQTQPLFGMAHTHPIHWSADRDEVQDFEHTIRGPLMQGRGLIRGRLNDSLGKPNKGLSRELDALAAYANSHDVPLSPYAKNGLSDAAQRGRKLFFSSETKCATCHSGPYFCDSGSRTDSDSGETFLLHDVGTGQDDPSEKMGTAYDTPTLLGVYRSAPYLHDGSAATLRDVLTTANPEDRHGRTRHLSEQEISDLVEFLKALPYE</sequence>
<dbReference type="Pfam" id="PF21419">
    <property type="entry name" value="RoxA-like_Cyt-c"/>
    <property type="match status" value="1"/>
</dbReference>
<dbReference type="PANTHER" id="PTHR47197">
    <property type="entry name" value="PROTEIN NIRF"/>
    <property type="match status" value="1"/>
</dbReference>
<dbReference type="SUPFAM" id="SSF50974">
    <property type="entry name" value="Nitrous oxide reductase, N-terminal domain"/>
    <property type="match status" value="1"/>
</dbReference>
<dbReference type="PANTHER" id="PTHR47197:SF3">
    <property type="entry name" value="DIHYDRO-HEME D1 DEHYDROGENASE"/>
    <property type="match status" value="1"/>
</dbReference>
<evidence type="ECO:0000313" key="7">
    <source>
        <dbReference type="EMBL" id="QDU39171.1"/>
    </source>
</evidence>
<dbReference type="AlphaFoldDB" id="A0A517Z9Q5"/>
<evidence type="ECO:0000259" key="6">
    <source>
        <dbReference type="PROSITE" id="PS51007"/>
    </source>
</evidence>
<keyword evidence="5" id="KW-0732">Signal</keyword>
<dbReference type="Proteomes" id="UP000320496">
    <property type="component" value="Chromosome"/>
</dbReference>
<dbReference type="EMBL" id="CP036275">
    <property type="protein sequence ID" value="QDU39171.1"/>
    <property type="molecule type" value="Genomic_DNA"/>
</dbReference>
<feature type="chain" id="PRO_5021921415" evidence="5">
    <location>
        <begin position="31"/>
        <end position="610"/>
    </location>
</feature>
<evidence type="ECO:0000256" key="5">
    <source>
        <dbReference type="SAM" id="SignalP"/>
    </source>
</evidence>
<proteinExistence type="predicted"/>
<evidence type="ECO:0000256" key="4">
    <source>
        <dbReference type="PROSITE-ProRule" id="PRU00433"/>
    </source>
</evidence>
<dbReference type="GO" id="GO:0009055">
    <property type="term" value="F:electron transfer activity"/>
    <property type="evidence" value="ECO:0007669"/>
    <property type="project" value="InterPro"/>
</dbReference>
<dbReference type="Pfam" id="PF10282">
    <property type="entry name" value="Lactonase"/>
    <property type="match status" value="1"/>
</dbReference>
<feature type="signal peptide" evidence="5">
    <location>
        <begin position="1"/>
        <end position="30"/>
    </location>
</feature>